<comment type="caution">
    <text evidence="3">The sequence shown here is derived from an EMBL/GenBank/DDBJ whole genome shotgun (WGS) entry which is preliminary data.</text>
</comment>
<evidence type="ECO:0000313" key="3">
    <source>
        <dbReference type="EMBL" id="KAE8956365.1"/>
    </source>
</evidence>
<reference evidence="3 4" key="1">
    <citation type="submission" date="2018-09" db="EMBL/GenBank/DDBJ databases">
        <title>Genomic investigation of the strawberry pathogen Phytophthora fragariae indicates pathogenicity is determined by transcriptional variation in three key races.</title>
        <authorList>
            <person name="Adams T.M."/>
            <person name="Armitage A.D."/>
            <person name="Sobczyk M.K."/>
            <person name="Bates H.J."/>
            <person name="Dunwell J.M."/>
            <person name="Nellist C.F."/>
            <person name="Harrison R.J."/>
        </authorList>
    </citation>
    <scope>NUCLEOTIDE SEQUENCE [LARGE SCALE GENOMIC DNA]</scope>
    <source>
        <strain evidence="3 4">SCRP249</strain>
    </source>
</reference>
<dbReference type="InterPro" id="IPR000477">
    <property type="entry name" value="RT_dom"/>
</dbReference>
<dbReference type="CDD" id="cd09274">
    <property type="entry name" value="RNase_HI_RT_Ty3"/>
    <property type="match status" value="1"/>
</dbReference>
<dbReference type="Pfam" id="PF17919">
    <property type="entry name" value="RT_RNaseH_2"/>
    <property type="match status" value="1"/>
</dbReference>
<dbReference type="GO" id="GO:0003824">
    <property type="term" value="F:catalytic activity"/>
    <property type="evidence" value="ECO:0007669"/>
    <property type="project" value="UniProtKB-KW"/>
</dbReference>
<gene>
    <name evidence="3" type="ORF">PR001_g31756</name>
</gene>
<name>A0A6A3GD43_9STRA</name>
<dbReference type="Pfam" id="PF00078">
    <property type="entry name" value="RVT_1"/>
    <property type="match status" value="1"/>
</dbReference>
<dbReference type="InterPro" id="IPR043502">
    <property type="entry name" value="DNA/RNA_pol_sf"/>
</dbReference>
<dbReference type="PROSITE" id="PS50878">
    <property type="entry name" value="RT_POL"/>
    <property type="match status" value="1"/>
</dbReference>
<organism evidence="3 4">
    <name type="scientific">Phytophthora rubi</name>
    <dbReference type="NCBI Taxonomy" id="129364"/>
    <lineage>
        <taxon>Eukaryota</taxon>
        <taxon>Sar</taxon>
        <taxon>Stramenopiles</taxon>
        <taxon>Oomycota</taxon>
        <taxon>Peronosporomycetes</taxon>
        <taxon>Peronosporales</taxon>
        <taxon>Peronosporaceae</taxon>
        <taxon>Phytophthora</taxon>
    </lineage>
</organism>
<dbReference type="Proteomes" id="UP000429607">
    <property type="component" value="Unassembled WGS sequence"/>
</dbReference>
<evidence type="ECO:0000313" key="4">
    <source>
        <dbReference type="Proteomes" id="UP000429607"/>
    </source>
</evidence>
<dbReference type="EMBL" id="QXFV01008631">
    <property type="protein sequence ID" value="KAE8956365.1"/>
    <property type="molecule type" value="Genomic_DNA"/>
</dbReference>
<proteinExistence type="predicted"/>
<protein>
    <recommendedName>
        <fullName evidence="2">Reverse transcriptase domain-containing protein</fullName>
    </recommendedName>
</protein>
<dbReference type="SUPFAM" id="SSF56672">
    <property type="entry name" value="DNA/RNA polymerases"/>
    <property type="match status" value="1"/>
</dbReference>
<dbReference type="InterPro" id="IPR043128">
    <property type="entry name" value="Rev_trsase/Diguanyl_cyclase"/>
</dbReference>
<feature type="domain" description="Reverse transcriptase" evidence="2">
    <location>
        <begin position="11"/>
        <end position="191"/>
    </location>
</feature>
<dbReference type="FunFam" id="3.30.70.270:FF:000020">
    <property type="entry name" value="Transposon Tf2-6 polyprotein-like Protein"/>
    <property type="match status" value="1"/>
</dbReference>
<dbReference type="InterPro" id="IPR050951">
    <property type="entry name" value="Retrovirus_Pol_polyprotein"/>
</dbReference>
<dbReference type="CDD" id="cd01647">
    <property type="entry name" value="RT_LTR"/>
    <property type="match status" value="1"/>
</dbReference>
<dbReference type="PANTHER" id="PTHR37984">
    <property type="entry name" value="PROTEIN CBG26694"/>
    <property type="match status" value="1"/>
</dbReference>
<evidence type="ECO:0000256" key="1">
    <source>
        <dbReference type="ARBA" id="ARBA00023268"/>
    </source>
</evidence>
<dbReference type="Gene3D" id="3.10.10.10">
    <property type="entry name" value="HIV Type 1 Reverse Transcriptase, subunit A, domain 1"/>
    <property type="match status" value="1"/>
</dbReference>
<feature type="non-terminal residue" evidence="3">
    <location>
        <position position="364"/>
    </location>
</feature>
<dbReference type="Gene3D" id="3.30.70.270">
    <property type="match status" value="2"/>
</dbReference>
<sequence>MVVDAEVDHMLNDGVVEEGNGAWGFPVVLVKKKDGTIRFWIDYRLLNAVTTKDVYPLPRIDETLESMYGAQRFSSLDLHAGYWQVPVAVKDRDKTGFVTRKGLFRFVRMPFGLANAPGTFQRMMDAVLRGLSWQCCLVYLDDVIIFTKGSMARHVVALASVLERLSKAGLSLKASKCSFATTRLEYLGHELDSDGLRPMESLVKSVREFPVPEDEKAVKRFVHLAGFYRRFIANFGTKAASLTVLLRKSSEWEWGEKQQTAFEELKRELTVRPLLAYPDFSKPFKLVTDASIVGLGAALMQDQGRGDQPIAYASKVNSPTVAKYGITDLECAAVVWAVKLFRPYLYGRRFELVTDHSALSWLMR</sequence>
<dbReference type="PANTHER" id="PTHR37984:SF5">
    <property type="entry name" value="PROTEIN NYNRIN-LIKE"/>
    <property type="match status" value="1"/>
</dbReference>
<dbReference type="AlphaFoldDB" id="A0A6A3GD43"/>
<accession>A0A6A3GD43</accession>
<keyword evidence="1" id="KW-0511">Multifunctional enzyme</keyword>
<evidence type="ECO:0000259" key="2">
    <source>
        <dbReference type="PROSITE" id="PS50878"/>
    </source>
</evidence>
<dbReference type="FunFam" id="3.10.20.370:FF:000001">
    <property type="entry name" value="Retrovirus-related Pol polyprotein from transposon 17.6-like protein"/>
    <property type="match status" value="1"/>
</dbReference>
<dbReference type="InterPro" id="IPR041577">
    <property type="entry name" value="RT_RNaseH_2"/>
</dbReference>